<dbReference type="InterPro" id="IPR003140">
    <property type="entry name" value="PLipase/COase/thioEstase"/>
</dbReference>
<evidence type="ECO:0000256" key="3">
    <source>
        <dbReference type="ARBA" id="ARBA00014923"/>
    </source>
</evidence>
<dbReference type="PANTHER" id="PTHR10655">
    <property type="entry name" value="LYSOPHOSPHOLIPASE-RELATED"/>
    <property type="match status" value="1"/>
</dbReference>
<keyword evidence="10" id="KW-1185">Reference proteome</keyword>
<evidence type="ECO:0000256" key="4">
    <source>
        <dbReference type="ARBA" id="ARBA00022801"/>
    </source>
</evidence>
<dbReference type="EMBL" id="JADGJH010000600">
    <property type="protein sequence ID" value="KAJ3125614.1"/>
    <property type="molecule type" value="Genomic_DNA"/>
</dbReference>
<dbReference type="InterPro" id="IPR050565">
    <property type="entry name" value="LYPA1-2/EST-like"/>
</dbReference>
<comment type="catalytic activity">
    <reaction evidence="7">
        <text>S-hexadecanoyl-L-cysteinyl-[protein] + H2O = L-cysteinyl-[protein] + hexadecanoate + H(+)</text>
        <dbReference type="Rhea" id="RHEA:19233"/>
        <dbReference type="Rhea" id="RHEA-COMP:10131"/>
        <dbReference type="Rhea" id="RHEA-COMP:11032"/>
        <dbReference type="ChEBI" id="CHEBI:7896"/>
        <dbReference type="ChEBI" id="CHEBI:15377"/>
        <dbReference type="ChEBI" id="CHEBI:15378"/>
        <dbReference type="ChEBI" id="CHEBI:29950"/>
        <dbReference type="ChEBI" id="CHEBI:74151"/>
        <dbReference type="EC" id="3.1.2.22"/>
    </reaction>
</comment>
<dbReference type="InterPro" id="IPR029058">
    <property type="entry name" value="AB_hydrolase_fold"/>
</dbReference>
<gene>
    <name evidence="9" type="ORF">HK100_010713</name>
</gene>
<proteinExistence type="inferred from homology"/>
<dbReference type="SUPFAM" id="SSF53474">
    <property type="entry name" value="alpha/beta-Hydrolases"/>
    <property type="match status" value="1"/>
</dbReference>
<evidence type="ECO:0000313" key="9">
    <source>
        <dbReference type="EMBL" id="KAJ3125614.1"/>
    </source>
</evidence>
<feature type="non-terminal residue" evidence="9">
    <location>
        <position position="69"/>
    </location>
</feature>
<evidence type="ECO:0000259" key="8">
    <source>
        <dbReference type="Pfam" id="PF02230"/>
    </source>
</evidence>
<evidence type="ECO:0000256" key="7">
    <source>
        <dbReference type="ARBA" id="ARBA00047337"/>
    </source>
</evidence>
<dbReference type="GO" id="GO:0008474">
    <property type="term" value="F:palmitoyl-(protein) hydrolase activity"/>
    <property type="evidence" value="ECO:0007669"/>
    <property type="project" value="UniProtKB-EC"/>
</dbReference>
<evidence type="ECO:0000256" key="5">
    <source>
        <dbReference type="ARBA" id="ARBA00029392"/>
    </source>
</evidence>
<sequence>MSLALQSVIVPAAAKHTATVIFLHGLGDSGYGWQPVAEQLAPLFPHVKFILPNAPTIPITVNGGYRMPA</sequence>
<dbReference type="Pfam" id="PF02230">
    <property type="entry name" value="Abhydrolase_2"/>
    <property type="match status" value="1"/>
</dbReference>
<name>A0AAD5T227_9FUNG</name>
<dbReference type="AlphaFoldDB" id="A0AAD5T227"/>
<dbReference type="GO" id="GO:0005737">
    <property type="term" value="C:cytoplasm"/>
    <property type="evidence" value="ECO:0007669"/>
    <property type="project" value="TreeGrafter"/>
</dbReference>
<dbReference type="Gene3D" id="3.40.50.1820">
    <property type="entry name" value="alpha/beta hydrolase"/>
    <property type="match status" value="1"/>
</dbReference>
<protein>
    <recommendedName>
        <fullName evidence="3">Acyl-protein thioesterase 1</fullName>
        <ecNumber evidence="2">3.1.2.22</ecNumber>
    </recommendedName>
    <alternativeName>
        <fullName evidence="6">Palmitoyl-protein hydrolase</fullName>
    </alternativeName>
</protein>
<evidence type="ECO:0000313" key="10">
    <source>
        <dbReference type="Proteomes" id="UP001211907"/>
    </source>
</evidence>
<evidence type="ECO:0000256" key="2">
    <source>
        <dbReference type="ARBA" id="ARBA00012423"/>
    </source>
</evidence>
<feature type="domain" description="Phospholipase/carboxylesterase/thioesterase" evidence="8">
    <location>
        <begin position="7"/>
        <end position="69"/>
    </location>
</feature>
<dbReference type="EC" id="3.1.2.22" evidence="2"/>
<reference evidence="9" key="1">
    <citation type="submission" date="2020-05" db="EMBL/GenBank/DDBJ databases">
        <title>Phylogenomic resolution of chytrid fungi.</title>
        <authorList>
            <person name="Stajich J.E."/>
            <person name="Amses K."/>
            <person name="Simmons R."/>
            <person name="Seto K."/>
            <person name="Myers J."/>
            <person name="Bonds A."/>
            <person name="Quandt C.A."/>
            <person name="Barry K."/>
            <person name="Liu P."/>
            <person name="Grigoriev I."/>
            <person name="Longcore J.E."/>
            <person name="James T.Y."/>
        </authorList>
    </citation>
    <scope>NUCLEOTIDE SEQUENCE</scope>
    <source>
        <strain evidence="9">JEL0513</strain>
    </source>
</reference>
<evidence type="ECO:0000256" key="1">
    <source>
        <dbReference type="ARBA" id="ARBA00006499"/>
    </source>
</evidence>
<dbReference type="Proteomes" id="UP001211907">
    <property type="component" value="Unassembled WGS sequence"/>
</dbReference>
<organism evidence="9 10">
    <name type="scientific">Physocladia obscura</name>
    <dbReference type="NCBI Taxonomy" id="109957"/>
    <lineage>
        <taxon>Eukaryota</taxon>
        <taxon>Fungi</taxon>
        <taxon>Fungi incertae sedis</taxon>
        <taxon>Chytridiomycota</taxon>
        <taxon>Chytridiomycota incertae sedis</taxon>
        <taxon>Chytridiomycetes</taxon>
        <taxon>Chytridiales</taxon>
        <taxon>Chytriomycetaceae</taxon>
        <taxon>Physocladia</taxon>
    </lineage>
</organism>
<dbReference type="PANTHER" id="PTHR10655:SF17">
    <property type="entry name" value="LYSOPHOSPHOLIPASE-LIKE PROTEIN 1"/>
    <property type="match status" value="1"/>
</dbReference>
<comment type="caution">
    <text evidence="9">The sequence shown here is derived from an EMBL/GenBank/DDBJ whole genome shotgun (WGS) entry which is preliminary data.</text>
</comment>
<comment type="function">
    <text evidence="5">Hydrolyzes fatty acids from S-acylated cysteine residues in proteins with a strong preference for palmitoylated G-alpha proteins over other acyl substrates. Mediates the deacylation of G-alpha proteins such as GPA1 in vivo, but has weak or no activity toward palmitoylated Ras proteins. Has weak lysophospholipase activity in vitro; however such activity may not exist in vivo.</text>
</comment>
<keyword evidence="4" id="KW-0378">Hydrolase</keyword>
<evidence type="ECO:0000256" key="6">
    <source>
        <dbReference type="ARBA" id="ARBA00031195"/>
    </source>
</evidence>
<comment type="similarity">
    <text evidence="1">Belongs to the AB hydrolase superfamily. AB hydrolase 2 family.</text>
</comment>
<accession>A0AAD5T227</accession>
<dbReference type="GO" id="GO:0052689">
    <property type="term" value="F:carboxylic ester hydrolase activity"/>
    <property type="evidence" value="ECO:0007669"/>
    <property type="project" value="TreeGrafter"/>
</dbReference>